<gene>
    <name evidence="1" type="ORF">CIG75_08680</name>
</gene>
<protein>
    <recommendedName>
        <fullName evidence="3">Cell wall-binding repeat 2 family protein</fullName>
    </recommendedName>
</protein>
<evidence type="ECO:0000313" key="1">
    <source>
        <dbReference type="EMBL" id="ASS75046.1"/>
    </source>
</evidence>
<dbReference type="RefSeq" id="WP_094236295.1">
    <property type="nucleotide sequence ID" value="NZ_CP022657.1"/>
</dbReference>
<dbReference type="AlphaFoldDB" id="A0A223D156"/>
<organism evidence="1 2">
    <name type="scientific">Tumebacillus algifaecis</name>
    <dbReference type="NCBI Taxonomy" id="1214604"/>
    <lineage>
        <taxon>Bacteria</taxon>
        <taxon>Bacillati</taxon>
        <taxon>Bacillota</taxon>
        <taxon>Bacilli</taxon>
        <taxon>Bacillales</taxon>
        <taxon>Alicyclobacillaceae</taxon>
        <taxon>Tumebacillus</taxon>
    </lineage>
</organism>
<evidence type="ECO:0000313" key="2">
    <source>
        <dbReference type="Proteomes" id="UP000214688"/>
    </source>
</evidence>
<evidence type="ECO:0008006" key="3">
    <source>
        <dbReference type="Google" id="ProtNLM"/>
    </source>
</evidence>
<proteinExistence type="predicted"/>
<dbReference type="OrthoDB" id="1399160at2"/>
<keyword evidence="2" id="KW-1185">Reference proteome</keyword>
<accession>A0A223D156</accession>
<sequence>MYERWHPISYQVSTTSTTRIVGSDPVSAAIGIAQTVFPARRPNAVILTRPDFFPVVLAAARLLHRPFDAVMLYTDGEQLEDSVSRELIRLSPQGNGLPGQVIVIGTVHANVLHDLTQLGFSVCHLLGHDLWDTVGRIADCEPSADSEYALLVSADPQGGGIAAGSFAASTGSPILFASERGLSDMATRYLHKHPRKKLIVAAPESYLPATLGSEVRKAGSKIEAWVGGRDVFETAVELAQLRKGKVKFAFGKKERKGGGLALVPVEQWAFGAASAALSNVGRSIPLLLTRHDRLPSVVEEFLYDLQARSQEVRLHGFVIGSFDVINQPVQIMLHRAIAPDGF</sequence>
<reference evidence="1 2" key="1">
    <citation type="journal article" date="2015" name="Int. J. Syst. Evol. Microbiol.">
        <title>Tumebacillus algifaecis sp. nov., isolated from decomposing algal scum.</title>
        <authorList>
            <person name="Wu Y.F."/>
            <person name="Zhang B."/>
            <person name="Xing P."/>
            <person name="Wu Q.L."/>
            <person name="Liu S.J."/>
        </authorList>
    </citation>
    <scope>NUCLEOTIDE SEQUENCE [LARGE SCALE GENOMIC DNA]</scope>
    <source>
        <strain evidence="1 2">THMBR28</strain>
    </source>
</reference>
<dbReference type="EMBL" id="CP022657">
    <property type="protein sequence ID" value="ASS75046.1"/>
    <property type="molecule type" value="Genomic_DNA"/>
</dbReference>
<name>A0A223D156_9BACL</name>
<dbReference type="KEGG" id="tab:CIG75_08680"/>
<dbReference type="Proteomes" id="UP000214688">
    <property type="component" value="Chromosome"/>
</dbReference>